<feature type="compositionally biased region" description="Pro residues" evidence="1">
    <location>
        <begin position="334"/>
        <end position="355"/>
    </location>
</feature>
<evidence type="ECO:0000256" key="1">
    <source>
        <dbReference type="SAM" id="MobiDB-lite"/>
    </source>
</evidence>
<feature type="region of interest" description="Disordered" evidence="1">
    <location>
        <begin position="100"/>
        <end position="136"/>
    </location>
</feature>
<sequence>MHGTQFTSRQERPYVDCNQSQVLVHQHLAECLDLVHFRDEERIRKSTPRLKPEDPEALVPHRIRRARGLGLPPPRSSLVRLSQHHSAPVYRELSMGKRNGWGREQGWQTQRGRDTEGERPWHIWPGAWSSSPQPKASSKLRYDQMKIPQADMQRLQTLSPDSPTMGHSALMREVQKMVSMARKADGRVRKLKEEQSKRETQWKLFAKKSREDFLTEQKNYEADMKRLAVEIQTATQKGVEASAEVKDIIAHGVRPQDPAMETTDAWDALLEEPSAPAGLWLLRRIWGPGGPPVRPVSGDGRLMQPEQAARLLAATLASLPPGTDLQQFGLRGPAPAPSPVPPPLVPEPLYHPPQPVQRDPTLGPPTYCAMSPGTREKRTEPYPATSPLPVKPDAMPATEQDHKVPPPVLHPGQRDPSQHRVRTDEEPPRSNVKDATKTLPTKGSAGKADIQAKLDAKRSAAMQPFRGAGPQPTPPPVPDSGQTNTADGPPGLIDDDNGLEPQGEFMGME</sequence>
<proteinExistence type="predicted"/>
<dbReference type="OrthoDB" id="435943at2759"/>
<name>A0A1Q9C5B6_SYMMI</name>
<comment type="caution">
    <text evidence="2">The sequence shown here is derived from an EMBL/GenBank/DDBJ whole genome shotgun (WGS) entry which is preliminary data.</text>
</comment>
<feature type="compositionally biased region" description="Basic and acidic residues" evidence="1">
    <location>
        <begin position="111"/>
        <end position="121"/>
    </location>
</feature>
<keyword evidence="3" id="KW-1185">Reference proteome</keyword>
<dbReference type="EMBL" id="LSRX01001665">
    <property type="protein sequence ID" value="OLP78086.1"/>
    <property type="molecule type" value="Genomic_DNA"/>
</dbReference>
<gene>
    <name evidence="2" type="ORF">AK812_SmicGene41788</name>
</gene>
<protein>
    <submittedName>
        <fullName evidence="2">Uncharacterized protein</fullName>
    </submittedName>
</protein>
<organism evidence="2 3">
    <name type="scientific">Symbiodinium microadriaticum</name>
    <name type="common">Dinoflagellate</name>
    <name type="synonym">Zooxanthella microadriatica</name>
    <dbReference type="NCBI Taxonomy" id="2951"/>
    <lineage>
        <taxon>Eukaryota</taxon>
        <taxon>Sar</taxon>
        <taxon>Alveolata</taxon>
        <taxon>Dinophyceae</taxon>
        <taxon>Suessiales</taxon>
        <taxon>Symbiodiniaceae</taxon>
        <taxon>Symbiodinium</taxon>
    </lineage>
</organism>
<reference evidence="2 3" key="1">
    <citation type="submission" date="2016-02" db="EMBL/GenBank/DDBJ databases">
        <title>Genome analysis of coral dinoflagellate symbionts highlights evolutionary adaptations to a symbiotic lifestyle.</title>
        <authorList>
            <person name="Aranda M."/>
            <person name="Li Y."/>
            <person name="Liew Y.J."/>
            <person name="Baumgarten S."/>
            <person name="Simakov O."/>
            <person name="Wilson M."/>
            <person name="Piel J."/>
            <person name="Ashoor H."/>
            <person name="Bougouffa S."/>
            <person name="Bajic V.B."/>
            <person name="Ryu T."/>
            <person name="Ravasi T."/>
            <person name="Bayer T."/>
            <person name="Micklem G."/>
            <person name="Kim H."/>
            <person name="Bhak J."/>
            <person name="Lajeunesse T.C."/>
            <person name="Voolstra C.R."/>
        </authorList>
    </citation>
    <scope>NUCLEOTIDE SEQUENCE [LARGE SCALE GENOMIC DNA]</scope>
    <source>
        <strain evidence="2 3">CCMP2467</strain>
    </source>
</reference>
<dbReference type="AlphaFoldDB" id="A0A1Q9C5B6"/>
<feature type="region of interest" description="Disordered" evidence="1">
    <location>
        <begin position="323"/>
        <end position="509"/>
    </location>
</feature>
<evidence type="ECO:0000313" key="3">
    <source>
        <dbReference type="Proteomes" id="UP000186817"/>
    </source>
</evidence>
<accession>A0A1Q9C5B6</accession>
<feature type="compositionally biased region" description="Basic and acidic residues" evidence="1">
    <location>
        <begin position="412"/>
        <end position="436"/>
    </location>
</feature>
<dbReference type="Proteomes" id="UP000186817">
    <property type="component" value="Unassembled WGS sequence"/>
</dbReference>
<evidence type="ECO:0000313" key="2">
    <source>
        <dbReference type="EMBL" id="OLP78086.1"/>
    </source>
</evidence>